<comment type="caution">
    <text evidence="9">The sequence shown here is derived from an EMBL/GenBank/DDBJ whole genome shotgun (WGS) entry which is preliminary data.</text>
</comment>
<dbReference type="GO" id="GO:0015853">
    <property type="term" value="P:adenine transport"/>
    <property type="evidence" value="ECO:0007669"/>
    <property type="project" value="TreeGrafter"/>
</dbReference>
<feature type="region of interest" description="Disordered" evidence="7">
    <location>
        <begin position="565"/>
        <end position="584"/>
    </location>
</feature>
<name>A0A150FZ77_GONPE</name>
<feature type="transmembrane region" description="Helical" evidence="8">
    <location>
        <begin position="93"/>
        <end position="109"/>
    </location>
</feature>
<feature type="transmembrane region" description="Helical" evidence="8">
    <location>
        <begin position="266"/>
        <end position="284"/>
    </location>
</feature>
<feature type="region of interest" description="Disordered" evidence="7">
    <location>
        <begin position="591"/>
        <end position="613"/>
    </location>
</feature>
<dbReference type="Proteomes" id="UP000075714">
    <property type="component" value="Unassembled WGS sequence"/>
</dbReference>
<evidence type="ECO:0000256" key="4">
    <source>
        <dbReference type="ARBA" id="ARBA00022692"/>
    </source>
</evidence>
<keyword evidence="6 8" id="KW-0472">Membrane</keyword>
<feature type="compositionally biased region" description="Low complexity" evidence="7">
    <location>
        <begin position="602"/>
        <end position="613"/>
    </location>
</feature>
<feature type="transmembrane region" description="Helical" evidence="8">
    <location>
        <begin position="296"/>
        <end position="324"/>
    </location>
</feature>
<feature type="compositionally biased region" description="Gly residues" evidence="7">
    <location>
        <begin position="460"/>
        <end position="482"/>
    </location>
</feature>
<dbReference type="STRING" id="33097.A0A150FZ77"/>
<accession>A0A150FZ77</accession>
<dbReference type="GO" id="GO:0012505">
    <property type="term" value="C:endomembrane system"/>
    <property type="evidence" value="ECO:0007669"/>
    <property type="project" value="UniProtKB-SubCell"/>
</dbReference>
<dbReference type="OrthoDB" id="431212at2759"/>
<keyword evidence="4 8" id="KW-0812">Transmembrane</keyword>
<dbReference type="GO" id="GO:0015854">
    <property type="term" value="P:guanine transport"/>
    <property type="evidence" value="ECO:0007669"/>
    <property type="project" value="TreeGrafter"/>
</dbReference>
<evidence type="ECO:0000256" key="5">
    <source>
        <dbReference type="ARBA" id="ARBA00022989"/>
    </source>
</evidence>
<evidence type="ECO:0000256" key="3">
    <source>
        <dbReference type="ARBA" id="ARBA00022448"/>
    </source>
</evidence>
<feature type="region of interest" description="Disordered" evidence="7">
    <location>
        <begin position="443"/>
        <end position="546"/>
    </location>
</feature>
<organism evidence="9 10">
    <name type="scientific">Gonium pectorale</name>
    <name type="common">Green alga</name>
    <dbReference type="NCBI Taxonomy" id="33097"/>
    <lineage>
        <taxon>Eukaryota</taxon>
        <taxon>Viridiplantae</taxon>
        <taxon>Chlorophyta</taxon>
        <taxon>core chlorophytes</taxon>
        <taxon>Chlorophyceae</taxon>
        <taxon>CS clade</taxon>
        <taxon>Chlamydomonadales</taxon>
        <taxon>Volvocaceae</taxon>
        <taxon>Gonium</taxon>
    </lineage>
</organism>
<evidence type="ECO:0000313" key="9">
    <source>
        <dbReference type="EMBL" id="KXZ42888.1"/>
    </source>
</evidence>
<evidence type="ECO:0000256" key="1">
    <source>
        <dbReference type="ARBA" id="ARBA00004127"/>
    </source>
</evidence>
<keyword evidence="5 8" id="KW-1133">Transmembrane helix</keyword>
<dbReference type="Pfam" id="PF00860">
    <property type="entry name" value="Xan_ur_permease"/>
    <property type="match status" value="1"/>
</dbReference>
<reference evidence="10" key="1">
    <citation type="journal article" date="2016" name="Nat. Commun.">
        <title>The Gonium pectorale genome demonstrates co-option of cell cycle regulation during the evolution of multicellularity.</title>
        <authorList>
            <person name="Hanschen E.R."/>
            <person name="Marriage T.N."/>
            <person name="Ferris P.J."/>
            <person name="Hamaji T."/>
            <person name="Toyoda A."/>
            <person name="Fujiyama A."/>
            <person name="Neme R."/>
            <person name="Noguchi H."/>
            <person name="Minakuchi Y."/>
            <person name="Suzuki M."/>
            <person name="Kawai-Toyooka H."/>
            <person name="Smith D.R."/>
            <person name="Sparks H."/>
            <person name="Anderson J."/>
            <person name="Bakaric R."/>
            <person name="Luria V."/>
            <person name="Karger A."/>
            <person name="Kirschner M.W."/>
            <person name="Durand P.M."/>
            <person name="Michod R.E."/>
            <person name="Nozaki H."/>
            <person name="Olson B.J."/>
        </authorList>
    </citation>
    <scope>NUCLEOTIDE SEQUENCE [LARGE SCALE GENOMIC DNA]</scope>
    <source>
        <strain evidence="10">NIES-2863</strain>
    </source>
</reference>
<feature type="compositionally biased region" description="Gly residues" evidence="7">
    <location>
        <begin position="591"/>
        <end position="601"/>
    </location>
</feature>
<proteinExistence type="inferred from homology"/>
<comment type="similarity">
    <text evidence="2">Belongs to the nucleobase:cation symporter-2 (NCS2) (TC 2.A.40) family. Azg-like subfamily.</text>
</comment>
<dbReference type="InterPro" id="IPR045018">
    <property type="entry name" value="Azg-like"/>
</dbReference>
<dbReference type="PANTHER" id="PTHR43337">
    <property type="entry name" value="XANTHINE/URACIL PERMEASE C887.17-RELATED"/>
    <property type="match status" value="1"/>
</dbReference>
<protein>
    <submittedName>
        <fullName evidence="9">Uncharacterized protein</fullName>
    </submittedName>
</protein>
<evidence type="ECO:0000256" key="2">
    <source>
        <dbReference type="ARBA" id="ARBA00005697"/>
    </source>
</evidence>
<comment type="subcellular location">
    <subcellularLocation>
        <location evidence="1">Endomembrane system</location>
        <topology evidence="1">Multi-pass membrane protein</topology>
    </subcellularLocation>
</comment>
<dbReference type="GO" id="GO:0005886">
    <property type="term" value="C:plasma membrane"/>
    <property type="evidence" value="ECO:0007669"/>
    <property type="project" value="TreeGrafter"/>
</dbReference>
<gene>
    <name evidence="9" type="ORF">GPECTOR_112g258</name>
</gene>
<keyword evidence="10" id="KW-1185">Reference proteome</keyword>
<dbReference type="InterPro" id="IPR006043">
    <property type="entry name" value="NCS2"/>
</dbReference>
<dbReference type="AlphaFoldDB" id="A0A150FZ77"/>
<dbReference type="PANTHER" id="PTHR43337:SF1">
    <property type="entry name" value="XANTHINE_URACIL PERMEASE C887.17-RELATED"/>
    <property type="match status" value="1"/>
</dbReference>
<evidence type="ECO:0000256" key="8">
    <source>
        <dbReference type="SAM" id="Phobius"/>
    </source>
</evidence>
<dbReference type="EMBL" id="LSYV01000112">
    <property type="protein sequence ID" value="KXZ42888.1"/>
    <property type="molecule type" value="Genomic_DNA"/>
</dbReference>
<feature type="transmembrane region" description="Helical" evidence="8">
    <location>
        <begin position="241"/>
        <end position="260"/>
    </location>
</feature>
<feature type="transmembrane region" description="Helical" evidence="8">
    <location>
        <begin position="70"/>
        <end position="87"/>
    </location>
</feature>
<evidence type="ECO:0000256" key="6">
    <source>
        <dbReference type="ARBA" id="ARBA00023136"/>
    </source>
</evidence>
<keyword evidence="3" id="KW-0813">Transport</keyword>
<evidence type="ECO:0000256" key="7">
    <source>
        <dbReference type="SAM" id="MobiDB-lite"/>
    </source>
</evidence>
<feature type="compositionally biased region" description="Low complexity" evidence="7">
    <location>
        <begin position="483"/>
        <end position="496"/>
    </location>
</feature>
<sequence length="613" mass="62816">MQAPFAQTVLYGTARRVYRARLEDRAYMYTVPDAASVCRVDDVGRLLGAPNLGPASVNYRCVGQMKMRSASLWLGIVGGLLMVLLMARGFRAAIMIAILFVTFVSWVPGHEASYLGASSQIEGGAERMAYFKKVVTKPDASFTALQLHFGAFGSSQLWVTLVSDLYLDLLDSTGTFFSMASYINKRLPGFVDPVNKTFPRMTLCYCADASAVCVAALLGIPPISTYVESATGIREGGRTGITAIVIGLYFGISMFLTPIISSIPPYATGPALILVGSLMMENLLDIEWQDYTHAMPAFITIAVIPMTYSIAYGILAGILSYLALYSILTVYDLATIPFTGKTLASVLAAAKPEWLKPYAQREADEIARNQQRMHALEAELSYMSGMAAERCTADPSNSGGAARSKSSLKLAALSFALSSLSRAPSASNRGSRVHPDASLHRAATQPLEVSVMPRHSRAVSGGGGGGAGGGGGGGGAGGGDSGEGSAPLVATAATASNGGGSGGDEDQAVRPTSPAWQTPRGSGGGGGSESPDAVGSPFLPTAPSGGSLLSARPSGVVLLSATLSSVPPTPSSGGGGGGVAMRTSTYGGGGSLPAAAPGGGSPLATAALPPAVW</sequence>
<evidence type="ECO:0000313" key="10">
    <source>
        <dbReference type="Proteomes" id="UP000075714"/>
    </source>
</evidence>
<dbReference type="GO" id="GO:0005345">
    <property type="term" value="F:purine nucleobase transmembrane transporter activity"/>
    <property type="evidence" value="ECO:0007669"/>
    <property type="project" value="TreeGrafter"/>
</dbReference>